<evidence type="ECO:0000256" key="1">
    <source>
        <dbReference type="SAM" id="MobiDB-lite"/>
    </source>
</evidence>
<feature type="compositionally biased region" description="Basic and acidic residues" evidence="1">
    <location>
        <begin position="1"/>
        <end position="26"/>
    </location>
</feature>
<gene>
    <name evidence="2" type="ORF">PCOR1329_LOCUS57377</name>
</gene>
<organism evidence="2 3">
    <name type="scientific">Prorocentrum cordatum</name>
    <dbReference type="NCBI Taxonomy" id="2364126"/>
    <lineage>
        <taxon>Eukaryota</taxon>
        <taxon>Sar</taxon>
        <taxon>Alveolata</taxon>
        <taxon>Dinophyceae</taxon>
        <taxon>Prorocentrales</taxon>
        <taxon>Prorocentraceae</taxon>
        <taxon>Prorocentrum</taxon>
    </lineage>
</organism>
<name>A0ABN9VEU0_9DINO</name>
<feature type="region of interest" description="Disordered" evidence="1">
    <location>
        <begin position="1"/>
        <end position="33"/>
    </location>
</feature>
<evidence type="ECO:0000313" key="3">
    <source>
        <dbReference type="Proteomes" id="UP001189429"/>
    </source>
</evidence>
<feature type="region of interest" description="Disordered" evidence="1">
    <location>
        <begin position="57"/>
        <end position="137"/>
    </location>
</feature>
<reference evidence="2" key="1">
    <citation type="submission" date="2023-10" db="EMBL/GenBank/DDBJ databases">
        <authorList>
            <person name="Chen Y."/>
            <person name="Shah S."/>
            <person name="Dougan E. K."/>
            <person name="Thang M."/>
            <person name="Chan C."/>
        </authorList>
    </citation>
    <scope>NUCLEOTIDE SEQUENCE [LARGE SCALE GENOMIC DNA]</scope>
</reference>
<dbReference type="Proteomes" id="UP001189429">
    <property type="component" value="Unassembled WGS sequence"/>
</dbReference>
<accession>A0ABN9VEU0</accession>
<protein>
    <submittedName>
        <fullName evidence="2">Uncharacterized protein</fullName>
    </submittedName>
</protein>
<sequence length="137" mass="15206">MAPRRTGDGRKEGQRRRTTEGGEEKGNVLSTETRPRLQLAWCCKTATHPPSLLASTMTAKETSHRRQLQLEHRPLRGGETGARTGRPSMARSENAAIAELCHPSRTDLQESTGKEEEEGDHIPEEVRPTADLDLGQR</sequence>
<dbReference type="EMBL" id="CAUYUJ010017086">
    <property type="protein sequence ID" value="CAK0871600.1"/>
    <property type="molecule type" value="Genomic_DNA"/>
</dbReference>
<feature type="compositionally biased region" description="Basic and acidic residues" evidence="1">
    <location>
        <begin position="102"/>
        <end position="137"/>
    </location>
</feature>
<keyword evidence="3" id="KW-1185">Reference proteome</keyword>
<feature type="compositionally biased region" description="Basic and acidic residues" evidence="1">
    <location>
        <begin position="61"/>
        <end position="76"/>
    </location>
</feature>
<proteinExistence type="predicted"/>
<evidence type="ECO:0000313" key="2">
    <source>
        <dbReference type="EMBL" id="CAK0871600.1"/>
    </source>
</evidence>
<comment type="caution">
    <text evidence="2">The sequence shown here is derived from an EMBL/GenBank/DDBJ whole genome shotgun (WGS) entry which is preliminary data.</text>
</comment>